<dbReference type="EMBL" id="JBHSFP010000081">
    <property type="protein sequence ID" value="MFC4537101.1"/>
    <property type="molecule type" value="Genomic_DNA"/>
</dbReference>
<dbReference type="RefSeq" id="WP_380852796.1">
    <property type="nucleotide sequence ID" value="NZ_JBHSFP010000081.1"/>
</dbReference>
<dbReference type="SUPFAM" id="SSF50370">
    <property type="entry name" value="Ricin B-like lectins"/>
    <property type="match status" value="1"/>
</dbReference>
<reference evidence="3" key="1">
    <citation type="journal article" date="2019" name="Int. J. Syst. Evol. Microbiol.">
        <title>The Global Catalogue of Microorganisms (GCM) 10K type strain sequencing project: providing services to taxonomists for standard genome sequencing and annotation.</title>
        <authorList>
            <consortium name="The Broad Institute Genomics Platform"/>
            <consortium name="The Broad Institute Genome Sequencing Center for Infectious Disease"/>
            <person name="Wu L."/>
            <person name="Ma J."/>
        </authorList>
    </citation>
    <scope>NUCLEOTIDE SEQUENCE [LARGE SCALE GENOMIC DNA]</scope>
    <source>
        <strain evidence="3">CGMCC 4.7132</strain>
    </source>
</reference>
<organism evidence="2 3">
    <name type="scientific">Sphaerisporangium dianthi</name>
    <dbReference type="NCBI Taxonomy" id="1436120"/>
    <lineage>
        <taxon>Bacteria</taxon>
        <taxon>Bacillati</taxon>
        <taxon>Actinomycetota</taxon>
        <taxon>Actinomycetes</taxon>
        <taxon>Streptosporangiales</taxon>
        <taxon>Streptosporangiaceae</taxon>
        <taxon>Sphaerisporangium</taxon>
    </lineage>
</organism>
<dbReference type="PROSITE" id="PS50231">
    <property type="entry name" value="RICIN_B_LECTIN"/>
    <property type="match status" value="1"/>
</dbReference>
<dbReference type="InterPro" id="IPR000772">
    <property type="entry name" value="Ricin_B_lectin"/>
</dbReference>
<protein>
    <submittedName>
        <fullName evidence="2">RICIN domain-containing protein</fullName>
    </submittedName>
</protein>
<feature type="non-terminal residue" evidence="2">
    <location>
        <position position="1"/>
    </location>
</feature>
<evidence type="ECO:0000313" key="2">
    <source>
        <dbReference type="EMBL" id="MFC4537101.1"/>
    </source>
</evidence>
<dbReference type="Proteomes" id="UP001596004">
    <property type="component" value="Unassembled WGS sequence"/>
</dbReference>
<name>A0ABV9CUZ3_9ACTN</name>
<dbReference type="Gene3D" id="2.80.10.50">
    <property type="match status" value="1"/>
</dbReference>
<accession>A0ABV9CUZ3</accession>
<dbReference type="Pfam" id="PF14200">
    <property type="entry name" value="RicinB_lectin_2"/>
    <property type="match status" value="1"/>
</dbReference>
<evidence type="ECO:0000259" key="1">
    <source>
        <dbReference type="Pfam" id="PF14200"/>
    </source>
</evidence>
<evidence type="ECO:0000313" key="3">
    <source>
        <dbReference type="Proteomes" id="UP001596004"/>
    </source>
</evidence>
<proteinExistence type="predicted"/>
<dbReference type="InterPro" id="IPR035992">
    <property type="entry name" value="Ricin_B-like_lectins"/>
</dbReference>
<feature type="domain" description="Ricin B lectin" evidence="1">
    <location>
        <begin position="5"/>
        <end position="53"/>
    </location>
</feature>
<gene>
    <name evidence="2" type="ORF">ACFO60_40545</name>
</gene>
<comment type="caution">
    <text evidence="2">The sequence shown here is derived from an EMBL/GenBank/DDBJ whole genome shotgun (WGS) entry which is preliminary data.</text>
</comment>
<sequence length="55" mass="5910">CNGQNNQKWRFNGDGTITAVGANKCLDVPNSATANGTKLAIWDCNGGANQRWTRT</sequence>
<keyword evidence="3" id="KW-1185">Reference proteome</keyword>